<proteinExistence type="predicted"/>
<name>A0AAU7QAL2_9GAMM</name>
<dbReference type="AlphaFoldDB" id="A0AAU7QAL2"/>
<feature type="compositionally biased region" description="Basic and acidic residues" evidence="1">
    <location>
        <begin position="1"/>
        <end position="25"/>
    </location>
</feature>
<reference evidence="2" key="1">
    <citation type="submission" date="2024-06" db="EMBL/GenBank/DDBJ databases">
        <authorList>
            <person name="Coelho C."/>
            <person name="Bento M."/>
            <person name="Garcia E."/>
            <person name="Camelo A."/>
            <person name="Brandao I."/>
            <person name="Espirito Santo C."/>
            <person name="Trovao J."/>
            <person name="Verissimo A."/>
            <person name="Costa J."/>
            <person name="Tiago I."/>
        </authorList>
    </citation>
    <scope>NUCLEOTIDE SEQUENCE</scope>
    <source>
        <strain evidence="2">KWT182</strain>
    </source>
</reference>
<organism evidence="2">
    <name type="scientific">Acerihabitans sp. KWT182</name>
    <dbReference type="NCBI Taxonomy" id="3157919"/>
    <lineage>
        <taxon>Bacteria</taxon>
        <taxon>Pseudomonadati</taxon>
        <taxon>Pseudomonadota</taxon>
        <taxon>Gammaproteobacteria</taxon>
        <taxon>Enterobacterales</taxon>
        <taxon>Pectobacteriaceae</taxon>
        <taxon>Acerihabitans</taxon>
    </lineage>
</organism>
<dbReference type="EMBL" id="CP157947">
    <property type="protein sequence ID" value="XBS69962.1"/>
    <property type="molecule type" value="Genomic_DNA"/>
</dbReference>
<gene>
    <name evidence="2" type="ORF">ABK905_00930</name>
</gene>
<evidence type="ECO:0000256" key="1">
    <source>
        <dbReference type="SAM" id="MobiDB-lite"/>
    </source>
</evidence>
<feature type="region of interest" description="Disordered" evidence="1">
    <location>
        <begin position="1"/>
        <end position="33"/>
    </location>
</feature>
<accession>A0AAU7QAL2</accession>
<protein>
    <submittedName>
        <fullName evidence="2">Uncharacterized protein</fullName>
    </submittedName>
</protein>
<evidence type="ECO:0000313" key="2">
    <source>
        <dbReference type="EMBL" id="XBS69962.1"/>
    </source>
</evidence>
<sequence length="176" mass="19734">MLDDGHVLRQAESDEENAYKDKNNDSEPATPSANGIVTALGKLNFYGNKEGNTDVAINRKAFFTIDGDFYKEMFINPVMNNEVDEDKHITRMVMYASILKGCRYPNDITECHVFYLFDFSGSLPIGVGPMRTTDPNAGLLLTKWKKNAKTEVSFSDGTTYEYIHGKLVKTKEGANK</sequence>